<evidence type="ECO:0000313" key="2">
    <source>
        <dbReference type="EMBL" id="JAP11515.1"/>
    </source>
</evidence>
<proteinExistence type="predicted"/>
<accession>A0A0V0GWF9</accession>
<keyword evidence="1" id="KW-0812">Transmembrane</keyword>
<feature type="transmembrane region" description="Helical" evidence="1">
    <location>
        <begin position="43"/>
        <end position="60"/>
    </location>
</feature>
<feature type="non-terminal residue" evidence="2">
    <location>
        <position position="1"/>
    </location>
</feature>
<name>A0A0V0GWF9_SOLCH</name>
<protein>
    <submittedName>
        <fullName evidence="2">Putative ovule protein</fullName>
    </submittedName>
</protein>
<reference evidence="2" key="1">
    <citation type="submission" date="2015-12" db="EMBL/GenBank/DDBJ databases">
        <title>Gene expression during late stages of embryo sac development: a critical building block for successful pollen-pistil interactions.</title>
        <authorList>
            <person name="Liu Y."/>
            <person name="Joly V."/>
            <person name="Sabar M."/>
            <person name="Matton D.P."/>
        </authorList>
    </citation>
    <scope>NUCLEOTIDE SEQUENCE</scope>
</reference>
<sequence>ALEPTHLVSWTQAIFIFLFLRIFTNSIDFPVSDPMFQDPTLNLWGPVPHLPLISLVLGLNRRHDSKPPSETKSTRTILNLI</sequence>
<dbReference type="AlphaFoldDB" id="A0A0V0GWF9"/>
<dbReference type="EMBL" id="GEDG01031197">
    <property type="protein sequence ID" value="JAP11515.1"/>
    <property type="molecule type" value="Transcribed_RNA"/>
</dbReference>
<keyword evidence="1" id="KW-0472">Membrane</keyword>
<feature type="transmembrane region" description="Helical" evidence="1">
    <location>
        <begin position="7"/>
        <end position="23"/>
    </location>
</feature>
<organism evidence="2">
    <name type="scientific">Solanum chacoense</name>
    <name type="common">Chaco potato</name>
    <dbReference type="NCBI Taxonomy" id="4108"/>
    <lineage>
        <taxon>Eukaryota</taxon>
        <taxon>Viridiplantae</taxon>
        <taxon>Streptophyta</taxon>
        <taxon>Embryophyta</taxon>
        <taxon>Tracheophyta</taxon>
        <taxon>Spermatophyta</taxon>
        <taxon>Magnoliopsida</taxon>
        <taxon>eudicotyledons</taxon>
        <taxon>Gunneridae</taxon>
        <taxon>Pentapetalae</taxon>
        <taxon>asterids</taxon>
        <taxon>lamiids</taxon>
        <taxon>Solanales</taxon>
        <taxon>Solanaceae</taxon>
        <taxon>Solanoideae</taxon>
        <taxon>Solaneae</taxon>
        <taxon>Solanum</taxon>
    </lineage>
</organism>
<evidence type="ECO:0000256" key="1">
    <source>
        <dbReference type="SAM" id="Phobius"/>
    </source>
</evidence>
<keyword evidence="1" id="KW-1133">Transmembrane helix</keyword>